<keyword evidence="3" id="KW-1185">Reference proteome</keyword>
<dbReference type="Proteomes" id="UP000005234">
    <property type="component" value="Chromosome"/>
</dbReference>
<dbReference type="InterPro" id="IPR052383">
    <property type="entry name" value="Anti-sigma-E_RseA-like"/>
</dbReference>
<gene>
    <name evidence="2" type="ordered locus">Fraau_1062</name>
</gene>
<dbReference type="GO" id="GO:0016989">
    <property type="term" value="F:sigma factor antagonist activity"/>
    <property type="evidence" value="ECO:0007669"/>
    <property type="project" value="InterPro"/>
</dbReference>
<dbReference type="InterPro" id="IPR005572">
    <property type="entry name" value="Anti-sigma_E_RseA_N"/>
</dbReference>
<dbReference type="AlphaFoldDB" id="H8L387"/>
<reference evidence="2" key="1">
    <citation type="submission" date="2012-02" db="EMBL/GenBank/DDBJ databases">
        <title>The complete genome of Frateuria aurantia DSM 6220.</title>
        <authorList>
            <consortium name="US DOE Joint Genome Institute (JGI-PGF)"/>
            <person name="Lucas S."/>
            <person name="Copeland A."/>
            <person name="Lapidus A."/>
            <person name="Glavina del Rio T."/>
            <person name="Dalin E."/>
            <person name="Tice H."/>
            <person name="Bruce D."/>
            <person name="Goodwin L."/>
            <person name="Pitluck S."/>
            <person name="Peters L."/>
            <person name="Ovchinnikova G."/>
            <person name="Teshima H."/>
            <person name="Kyrpides N."/>
            <person name="Mavromatis K."/>
            <person name="Ivanova N."/>
            <person name="Brettin T."/>
            <person name="Detter J.C."/>
            <person name="Han C."/>
            <person name="Larimer F."/>
            <person name="Land M."/>
            <person name="Hauser L."/>
            <person name="Markowitz V."/>
            <person name="Cheng J.-F."/>
            <person name="Hugenholtz P."/>
            <person name="Woyke T."/>
            <person name="Wu D."/>
            <person name="Brambilla E."/>
            <person name="Klenk H.-P."/>
            <person name="Eisen J.A."/>
        </authorList>
    </citation>
    <scope>NUCLEOTIDE SEQUENCE</scope>
    <source>
        <strain evidence="2">DSM 6220</strain>
    </source>
</reference>
<dbReference type="InterPro" id="IPR036147">
    <property type="entry name" value="Anti-sigma_E_RseA_N_sf"/>
</dbReference>
<evidence type="ECO:0000313" key="3">
    <source>
        <dbReference type="Proteomes" id="UP000005234"/>
    </source>
</evidence>
<dbReference type="KEGG" id="fau:Fraau_1062"/>
<dbReference type="eggNOG" id="COG3073">
    <property type="taxonomic scope" value="Bacteria"/>
</dbReference>
<feature type="domain" description="Anti sigma-E protein RseA N-terminal" evidence="1">
    <location>
        <begin position="8"/>
        <end position="79"/>
    </location>
</feature>
<evidence type="ECO:0000313" key="2">
    <source>
        <dbReference type="EMBL" id="AFC85523.1"/>
    </source>
</evidence>
<dbReference type="EMBL" id="CP003350">
    <property type="protein sequence ID" value="AFC85523.1"/>
    <property type="molecule type" value="Genomic_DNA"/>
</dbReference>
<dbReference type="CDD" id="cd16328">
    <property type="entry name" value="RseA_N"/>
    <property type="match status" value="1"/>
</dbReference>
<dbReference type="Gene3D" id="1.10.10.880">
    <property type="entry name" value="Anti sigma-E protein RseA, N-terminal domain"/>
    <property type="match status" value="1"/>
</dbReference>
<dbReference type="RefSeq" id="WP_014402529.1">
    <property type="nucleotide sequence ID" value="NC_017033.1"/>
</dbReference>
<sequence length="223" mass="23627">MTEPNLQQDLSACRDGELPSDATRFLLRRLDHDAELVESWSRYQLIGASLRREQGRLASADFASRVMQAVEVEPMATRSPLSGGRRWLQWSMGGAIAASVAVAALVTSQPGGPSTASPQVAQVLPRTAAADTRQSDAAELAQTAAPAAMPSNAPVQVPAWLSGYSASRLSQRASVTLGAPPSESLPEALRYRSQARYPAINTGNGSYLILLDPKTSGQRAAAQ</sequence>
<protein>
    <submittedName>
        <fullName evidence="2">Negative regulator of sigma E activity</fullName>
    </submittedName>
</protein>
<dbReference type="Pfam" id="PF03872">
    <property type="entry name" value="RseA_N"/>
    <property type="match status" value="1"/>
</dbReference>
<accession>H8L387</accession>
<dbReference type="SUPFAM" id="SSF89069">
    <property type="entry name" value="N-terminal, cytoplasmic domain of anti-sigmaE factor RseA"/>
    <property type="match status" value="1"/>
</dbReference>
<dbReference type="OrthoDB" id="5298512at2"/>
<evidence type="ECO:0000259" key="1">
    <source>
        <dbReference type="Pfam" id="PF03872"/>
    </source>
</evidence>
<name>H8L387_FRAAD</name>
<proteinExistence type="predicted"/>
<dbReference type="HOGENOM" id="CLU_1238697_0_0_6"/>
<dbReference type="PANTHER" id="PTHR38104:SF1">
    <property type="entry name" value="ANTI-SIGMA-E FACTOR RSEA"/>
    <property type="match status" value="1"/>
</dbReference>
<dbReference type="STRING" id="767434.Fraau_1062"/>
<dbReference type="PANTHER" id="PTHR38104">
    <property type="match status" value="1"/>
</dbReference>
<organism evidence="2 3">
    <name type="scientific">Frateuria aurantia (strain ATCC 33424 / DSM 6220 / KCTC 2777 / LMG 1558 / NBRC 3245 / NCIMB 13370)</name>
    <name type="common">Acetobacter aurantius</name>
    <dbReference type="NCBI Taxonomy" id="767434"/>
    <lineage>
        <taxon>Bacteria</taxon>
        <taxon>Pseudomonadati</taxon>
        <taxon>Pseudomonadota</taxon>
        <taxon>Gammaproteobacteria</taxon>
        <taxon>Lysobacterales</taxon>
        <taxon>Rhodanobacteraceae</taxon>
        <taxon>Frateuria</taxon>
    </lineage>
</organism>